<dbReference type="EMBL" id="JAAXOX010000004">
    <property type="protein sequence ID" value="NKY23118.1"/>
    <property type="molecule type" value="Genomic_DNA"/>
</dbReference>
<reference evidence="1 2" key="1">
    <citation type="submission" date="2020-04" db="EMBL/GenBank/DDBJ databases">
        <title>MicrobeNet Type strains.</title>
        <authorList>
            <person name="Nicholson A.C."/>
        </authorList>
    </citation>
    <scope>NUCLEOTIDE SEQUENCE [LARGE SCALE GENOMIC DNA]</scope>
    <source>
        <strain evidence="1 2">ATCC BAA-788</strain>
    </source>
</reference>
<evidence type="ECO:0000313" key="1">
    <source>
        <dbReference type="EMBL" id="NKY23118.1"/>
    </source>
</evidence>
<dbReference type="RefSeq" id="WP_168630233.1">
    <property type="nucleotide sequence ID" value="NZ_BONL01000001.1"/>
</dbReference>
<comment type="caution">
    <text evidence="1">The sequence shown here is derived from an EMBL/GenBank/DDBJ whole genome shotgun (WGS) entry which is preliminary data.</text>
</comment>
<proteinExistence type="predicted"/>
<accession>A0A7X6KVX3</accession>
<sequence length="76" mass="8467">MATELIREAVTCTHSDDRLLVELDLRAEGALVGVRDPSRMQQVSHRTELVARLGGEWGIEWPPTGGRRVWCRVGLG</sequence>
<protein>
    <submittedName>
        <fullName evidence="1">Uncharacterized protein</fullName>
    </submittedName>
</protein>
<gene>
    <name evidence="1" type="ORF">HGA03_10635</name>
</gene>
<dbReference type="Proteomes" id="UP000581206">
    <property type="component" value="Unassembled WGS sequence"/>
</dbReference>
<organism evidence="1 2">
    <name type="scientific">Cellulomonas denverensis</name>
    <dbReference type="NCBI Taxonomy" id="264297"/>
    <lineage>
        <taxon>Bacteria</taxon>
        <taxon>Bacillati</taxon>
        <taxon>Actinomycetota</taxon>
        <taxon>Actinomycetes</taxon>
        <taxon>Micrococcales</taxon>
        <taxon>Cellulomonadaceae</taxon>
        <taxon>Cellulomonas</taxon>
    </lineage>
</organism>
<evidence type="ECO:0000313" key="2">
    <source>
        <dbReference type="Proteomes" id="UP000581206"/>
    </source>
</evidence>
<keyword evidence="2" id="KW-1185">Reference proteome</keyword>
<name>A0A7X6KVX3_9CELL</name>
<dbReference type="AlphaFoldDB" id="A0A7X6KVX3"/>